<sequence>MCFSVFYENASHPAYLNDRLTPVSNNLTNCNNLLCLSVTSMCKYSIYCPYMLCFFLCEVAFTYFTYARKSCFWFPFLLQE</sequence>
<proteinExistence type="predicted"/>
<dbReference type="AlphaFoldDB" id="A0AAV3AIK1"/>
<name>A0AAV3AIK1_PYXAD</name>
<keyword evidence="3" id="KW-1185">Reference proteome</keyword>
<accession>A0AAV3AIK1</accession>
<dbReference type="EMBL" id="DYDO01000005">
    <property type="protein sequence ID" value="DBA25083.1"/>
    <property type="molecule type" value="Genomic_DNA"/>
</dbReference>
<protein>
    <submittedName>
        <fullName evidence="2">Uncharacterized protein</fullName>
    </submittedName>
</protein>
<feature type="transmembrane region" description="Helical" evidence="1">
    <location>
        <begin position="44"/>
        <end position="66"/>
    </location>
</feature>
<evidence type="ECO:0000313" key="3">
    <source>
        <dbReference type="Proteomes" id="UP001181693"/>
    </source>
</evidence>
<comment type="caution">
    <text evidence="2">The sequence shown here is derived from an EMBL/GenBank/DDBJ whole genome shotgun (WGS) entry which is preliminary data.</text>
</comment>
<dbReference type="Proteomes" id="UP001181693">
    <property type="component" value="Unassembled WGS sequence"/>
</dbReference>
<keyword evidence="1" id="KW-0472">Membrane</keyword>
<gene>
    <name evidence="2" type="ORF">GDO54_012654</name>
</gene>
<reference evidence="2" key="1">
    <citation type="thesis" date="2020" institute="ProQuest LLC" country="789 East Eisenhower Parkway, Ann Arbor, MI, USA">
        <title>Comparative Genomics and Chromosome Evolution.</title>
        <authorList>
            <person name="Mudd A.B."/>
        </authorList>
    </citation>
    <scope>NUCLEOTIDE SEQUENCE</scope>
    <source>
        <strain evidence="2">1538</strain>
        <tissue evidence="2">Blood</tissue>
    </source>
</reference>
<evidence type="ECO:0000313" key="2">
    <source>
        <dbReference type="EMBL" id="DBA25083.1"/>
    </source>
</evidence>
<keyword evidence="1" id="KW-1133">Transmembrane helix</keyword>
<organism evidence="2 3">
    <name type="scientific">Pyxicephalus adspersus</name>
    <name type="common">African bullfrog</name>
    <dbReference type="NCBI Taxonomy" id="30357"/>
    <lineage>
        <taxon>Eukaryota</taxon>
        <taxon>Metazoa</taxon>
        <taxon>Chordata</taxon>
        <taxon>Craniata</taxon>
        <taxon>Vertebrata</taxon>
        <taxon>Euteleostomi</taxon>
        <taxon>Amphibia</taxon>
        <taxon>Batrachia</taxon>
        <taxon>Anura</taxon>
        <taxon>Neobatrachia</taxon>
        <taxon>Ranoidea</taxon>
        <taxon>Pyxicephalidae</taxon>
        <taxon>Pyxicephalinae</taxon>
        <taxon>Pyxicephalus</taxon>
    </lineage>
</organism>
<evidence type="ECO:0000256" key="1">
    <source>
        <dbReference type="SAM" id="Phobius"/>
    </source>
</evidence>
<keyword evidence="1" id="KW-0812">Transmembrane</keyword>